<dbReference type="STRING" id="880071.Fleli_3518"/>
<comment type="function">
    <text evidence="8">Catalyzes the condensation of pantoate with beta-alanine in an ATP-dependent reaction via a pantoyl-adenylate intermediate.</text>
</comment>
<comment type="subunit">
    <text evidence="8">Homodimer.</text>
</comment>
<keyword evidence="4 8" id="KW-0566">Pantothenate biosynthesis</keyword>
<comment type="miscellaneous">
    <text evidence="8">The reaction proceeds by a bi uni uni bi ping pong mechanism.</text>
</comment>
<dbReference type="eggNOG" id="COG0414">
    <property type="taxonomic scope" value="Bacteria"/>
</dbReference>
<protein>
    <recommendedName>
        <fullName evidence="8">Pantothenate synthetase</fullName>
        <shortName evidence="8">PS</shortName>
        <ecNumber evidence="8">6.3.2.1</ecNumber>
    </recommendedName>
    <alternativeName>
        <fullName evidence="8">Pantoate--beta-alanine ligase</fullName>
    </alternativeName>
    <alternativeName>
        <fullName evidence="8">Pantoate-activating enzyme</fullName>
    </alternativeName>
</protein>
<dbReference type="KEGG" id="fli:Fleli_3518"/>
<dbReference type="GO" id="GO:0015940">
    <property type="term" value="P:pantothenate biosynthetic process"/>
    <property type="evidence" value="ECO:0007669"/>
    <property type="project" value="UniProtKB-UniRule"/>
</dbReference>
<reference evidence="10" key="1">
    <citation type="submission" date="2012-06" db="EMBL/GenBank/DDBJ databases">
        <title>The complete genome of Flexibacter litoralis DSM 6794.</title>
        <authorList>
            <person name="Lucas S."/>
            <person name="Copeland A."/>
            <person name="Lapidus A."/>
            <person name="Glavina del Rio T."/>
            <person name="Dalin E."/>
            <person name="Tice H."/>
            <person name="Bruce D."/>
            <person name="Goodwin L."/>
            <person name="Pitluck S."/>
            <person name="Peters L."/>
            <person name="Ovchinnikova G."/>
            <person name="Lu M."/>
            <person name="Kyrpides N."/>
            <person name="Mavromatis K."/>
            <person name="Ivanova N."/>
            <person name="Brettin T."/>
            <person name="Detter J.C."/>
            <person name="Han C."/>
            <person name="Larimer F."/>
            <person name="Land M."/>
            <person name="Hauser L."/>
            <person name="Markowitz V."/>
            <person name="Cheng J.-F."/>
            <person name="Hugenholtz P."/>
            <person name="Woyke T."/>
            <person name="Wu D."/>
            <person name="Spring S."/>
            <person name="Lang E."/>
            <person name="Kopitz M."/>
            <person name="Brambilla E."/>
            <person name="Klenk H.-P."/>
            <person name="Eisen J.A."/>
        </authorList>
    </citation>
    <scope>NUCLEOTIDE SEQUENCE [LARGE SCALE GENOMIC DNA]</scope>
    <source>
        <strain evidence="10">ATCC 23117 / DSM 6794 / NBRC 15988 / NCIMB 1366 / Sio-4</strain>
    </source>
</reference>
<dbReference type="Gene3D" id="3.30.1300.10">
    <property type="entry name" value="Pantoate-beta-alanine ligase, C-terminal domain"/>
    <property type="match status" value="1"/>
</dbReference>
<dbReference type="UniPathway" id="UPA00028">
    <property type="reaction ID" value="UER00005"/>
</dbReference>
<keyword evidence="6 8" id="KW-0067">ATP-binding</keyword>
<keyword evidence="8" id="KW-0963">Cytoplasm</keyword>
<dbReference type="GO" id="GO:0004592">
    <property type="term" value="F:pantoate-beta-alanine ligase activity"/>
    <property type="evidence" value="ECO:0007669"/>
    <property type="project" value="UniProtKB-UniRule"/>
</dbReference>
<dbReference type="Pfam" id="PF02569">
    <property type="entry name" value="Pantoate_ligase"/>
    <property type="match status" value="1"/>
</dbReference>
<feature type="binding site" evidence="8">
    <location>
        <position position="76"/>
    </location>
    <ligand>
        <name>beta-alanine</name>
        <dbReference type="ChEBI" id="CHEBI:57966"/>
    </ligand>
</feature>
<keyword evidence="5 8" id="KW-0547">Nucleotide-binding</keyword>
<comment type="similarity">
    <text evidence="2 8">Belongs to the pantothenate synthetase family.</text>
</comment>
<evidence type="ECO:0000256" key="4">
    <source>
        <dbReference type="ARBA" id="ARBA00022655"/>
    </source>
</evidence>
<dbReference type="EC" id="6.3.2.1" evidence="8"/>
<keyword evidence="10" id="KW-1185">Reference proteome</keyword>
<evidence type="ECO:0000256" key="7">
    <source>
        <dbReference type="ARBA" id="ARBA00048258"/>
    </source>
</evidence>
<comment type="pathway">
    <text evidence="1 8">Cofactor biosynthesis; (R)-pantothenate biosynthesis; (R)-pantothenate from (R)-pantoate and beta-alanine: step 1/1.</text>
</comment>
<evidence type="ECO:0000313" key="10">
    <source>
        <dbReference type="Proteomes" id="UP000006054"/>
    </source>
</evidence>
<dbReference type="PANTHER" id="PTHR21299:SF1">
    <property type="entry name" value="PANTOATE--BETA-ALANINE LIGASE"/>
    <property type="match status" value="1"/>
</dbReference>
<dbReference type="AlphaFoldDB" id="I4APF3"/>
<dbReference type="NCBIfam" id="TIGR00018">
    <property type="entry name" value="panC"/>
    <property type="match status" value="1"/>
</dbReference>
<dbReference type="NCBIfam" id="TIGR00125">
    <property type="entry name" value="cyt_tran_rel"/>
    <property type="match status" value="1"/>
</dbReference>
<dbReference type="HAMAP" id="MF_00158">
    <property type="entry name" value="PanC"/>
    <property type="match status" value="1"/>
</dbReference>
<feature type="active site" description="Proton donor" evidence="8">
    <location>
        <position position="52"/>
    </location>
</feature>
<feature type="binding site" evidence="8">
    <location>
        <position position="168"/>
    </location>
    <ligand>
        <name>(R)-pantoate</name>
        <dbReference type="ChEBI" id="CHEBI:15980"/>
    </ligand>
</feature>
<dbReference type="HOGENOM" id="CLU_047148_0_0_10"/>
<evidence type="ECO:0000256" key="6">
    <source>
        <dbReference type="ARBA" id="ARBA00022840"/>
    </source>
</evidence>
<dbReference type="Proteomes" id="UP000006054">
    <property type="component" value="Chromosome"/>
</dbReference>
<dbReference type="GO" id="GO:0005524">
    <property type="term" value="F:ATP binding"/>
    <property type="evidence" value="ECO:0007669"/>
    <property type="project" value="UniProtKB-KW"/>
</dbReference>
<accession>I4APF3</accession>
<dbReference type="PATRIC" id="fig|880071.3.peg.3525"/>
<dbReference type="EMBL" id="CP003345">
    <property type="protein sequence ID" value="AFM05838.1"/>
    <property type="molecule type" value="Genomic_DNA"/>
</dbReference>
<organism evidence="9 10">
    <name type="scientific">Bernardetia litoralis (strain ATCC 23117 / DSM 6794 / NBRC 15988 / NCIMB 1366 / Fx l1 / Sio-4)</name>
    <name type="common">Flexibacter litoralis</name>
    <dbReference type="NCBI Taxonomy" id="880071"/>
    <lineage>
        <taxon>Bacteria</taxon>
        <taxon>Pseudomonadati</taxon>
        <taxon>Bacteroidota</taxon>
        <taxon>Cytophagia</taxon>
        <taxon>Cytophagales</taxon>
        <taxon>Bernardetiaceae</taxon>
        <taxon>Bernardetia</taxon>
    </lineage>
</organism>
<feature type="binding site" evidence="8">
    <location>
        <position position="76"/>
    </location>
    <ligand>
        <name>(R)-pantoate</name>
        <dbReference type="ChEBI" id="CHEBI:15980"/>
    </ligand>
</feature>
<dbReference type="CDD" id="cd00560">
    <property type="entry name" value="PanC"/>
    <property type="match status" value="1"/>
</dbReference>
<evidence type="ECO:0000256" key="3">
    <source>
        <dbReference type="ARBA" id="ARBA00022598"/>
    </source>
</evidence>
<evidence type="ECO:0000256" key="1">
    <source>
        <dbReference type="ARBA" id="ARBA00004990"/>
    </source>
</evidence>
<evidence type="ECO:0000256" key="8">
    <source>
        <dbReference type="HAMAP-Rule" id="MF_00158"/>
    </source>
</evidence>
<name>I4APF3_BERLS</name>
<comment type="catalytic activity">
    <reaction evidence="7 8">
        <text>(R)-pantoate + beta-alanine + ATP = (R)-pantothenate + AMP + diphosphate + H(+)</text>
        <dbReference type="Rhea" id="RHEA:10912"/>
        <dbReference type="ChEBI" id="CHEBI:15378"/>
        <dbReference type="ChEBI" id="CHEBI:15980"/>
        <dbReference type="ChEBI" id="CHEBI:29032"/>
        <dbReference type="ChEBI" id="CHEBI:30616"/>
        <dbReference type="ChEBI" id="CHEBI:33019"/>
        <dbReference type="ChEBI" id="CHEBI:57966"/>
        <dbReference type="ChEBI" id="CHEBI:456215"/>
        <dbReference type="EC" id="6.3.2.1"/>
    </reaction>
</comment>
<sequence>MFVCHFYGFLIVASSMKIVDKIDILRSSLEPYSRSEKTIGFVPTMGALHKGHISLIEEAKKKSDFVVCSIFVNPLQFNNTGDFTNYPISLEKDMEMLEKAGCNLLFLPNADTMYQNPVRTKMVFEGLDNVMEGTHRQGHFSGVGIIVAKLFNLVQPDHAFFGQKDLQQFAIIQQMITDLSFPITLHCCSIKRDEDGLAMSSRNRRLDEDQRIIAPKIYESLILTKKMLKKGESVEKSQRAGLSHLDKYKEFETEYLEIVDAATLQPLDSKFEFKKIHKETKIAICVAAKLGEIRLIDNIIID</sequence>
<gene>
    <name evidence="8" type="primary">panC</name>
    <name evidence="9" type="ordered locus">Fleli_3518</name>
</gene>
<feature type="binding site" evidence="8">
    <location>
        <begin position="45"/>
        <end position="52"/>
    </location>
    <ligand>
        <name>ATP</name>
        <dbReference type="ChEBI" id="CHEBI:30616"/>
    </ligand>
</feature>
<dbReference type="GO" id="GO:0005829">
    <property type="term" value="C:cytosol"/>
    <property type="evidence" value="ECO:0007669"/>
    <property type="project" value="TreeGrafter"/>
</dbReference>
<evidence type="ECO:0000256" key="5">
    <source>
        <dbReference type="ARBA" id="ARBA00022741"/>
    </source>
</evidence>
<dbReference type="InterPro" id="IPR004821">
    <property type="entry name" value="Cyt_trans-like"/>
</dbReference>
<dbReference type="PANTHER" id="PTHR21299">
    <property type="entry name" value="CYTIDYLATE KINASE/PANTOATE-BETA-ALANINE LIGASE"/>
    <property type="match status" value="1"/>
</dbReference>
<comment type="caution">
    <text evidence="8">Lacks conserved residue(s) required for the propagation of feature annotation.</text>
</comment>
<keyword evidence="3 8" id="KW-0436">Ligase</keyword>
<proteinExistence type="inferred from homology"/>
<dbReference type="Gene3D" id="3.40.50.620">
    <property type="entry name" value="HUPs"/>
    <property type="match status" value="1"/>
</dbReference>
<dbReference type="SUPFAM" id="SSF52374">
    <property type="entry name" value="Nucleotidylyl transferase"/>
    <property type="match status" value="1"/>
</dbReference>
<dbReference type="InterPro" id="IPR042176">
    <property type="entry name" value="Pantoate_ligase_C"/>
</dbReference>
<dbReference type="InterPro" id="IPR014729">
    <property type="entry name" value="Rossmann-like_a/b/a_fold"/>
</dbReference>
<evidence type="ECO:0000313" key="9">
    <source>
        <dbReference type="EMBL" id="AFM05838.1"/>
    </source>
</evidence>
<comment type="subcellular location">
    <subcellularLocation>
        <location evidence="8">Cytoplasm</location>
    </subcellularLocation>
</comment>
<feature type="binding site" evidence="8">
    <location>
        <begin position="162"/>
        <end position="165"/>
    </location>
    <ligand>
        <name>ATP</name>
        <dbReference type="ChEBI" id="CHEBI:30616"/>
    </ligand>
</feature>
<evidence type="ECO:0000256" key="2">
    <source>
        <dbReference type="ARBA" id="ARBA00009256"/>
    </source>
</evidence>
<dbReference type="InterPro" id="IPR003721">
    <property type="entry name" value="Pantoate_ligase"/>
</dbReference>
<feature type="binding site" evidence="8">
    <location>
        <begin position="199"/>
        <end position="202"/>
    </location>
    <ligand>
        <name>ATP</name>
        <dbReference type="ChEBI" id="CHEBI:30616"/>
    </ligand>
</feature>